<keyword evidence="3" id="KW-0547">Nucleotide-binding</keyword>
<keyword evidence="2" id="KW-0813">Transport</keyword>
<sequence length="305" mass="33725">MGALEVNDLTKDYGSVLGVDSLSFSVEDGEIFGFLGPNGAGKTTLIRTLLGLISPTSGTATVLGADVRNEDALIEAKQRIGYLPAHLGFNEEVTGQRVLNYHASVKGDRRRSELLDVFTPPVERPIREYSTGNKRMLGIVQAFMHDPDLVIMDEPTSGLDPLKQEEFNEFIRGERERGTTIFFSSHVLSEVRRVCDRVGILREGRLVGLEDIDTLLDQGGKRVHVRTADGERVDFSGLDGAFDVTTVGEEIQFIYAGNYNPLFQALARHDVHEVEIREPPLEDIFMHFYGTDGSEANPPMEGTNV</sequence>
<comment type="similarity">
    <text evidence="1">Belongs to the ABC transporter superfamily.</text>
</comment>
<name>W0JW21_9EURY</name>
<evidence type="ECO:0000313" key="7">
    <source>
        <dbReference type="Proteomes" id="UP000019024"/>
    </source>
</evidence>
<dbReference type="AlphaFoldDB" id="W0JW21"/>
<dbReference type="CDD" id="cd03230">
    <property type="entry name" value="ABC_DR_subfamily_A"/>
    <property type="match status" value="1"/>
</dbReference>
<evidence type="ECO:0000256" key="2">
    <source>
        <dbReference type="ARBA" id="ARBA00022448"/>
    </source>
</evidence>
<dbReference type="PATRIC" id="fig|797299.3.peg.3191"/>
<dbReference type="PANTHER" id="PTHR42711:SF5">
    <property type="entry name" value="ABC TRANSPORTER ATP-BINDING PROTEIN NATA"/>
    <property type="match status" value="1"/>
</dbReference>
<keyword evidence="4" id="KW-0067">ATP-binding</keyword>
<dbReference type="InterPro" id="IPR003439">
    <property type="entry name" value="ABC_transporter-like_ATP-bd"/>
</dbReference>
<dbReference type="Proteomes" id="UP000019024">
    <property type="component" value="Plasmid unnamed"/>
</dbReference>
<evidence type="ECO:0000256" key="4">
    <source>
        <dbReference type="ARBA" id="ARBA00022840"/>
    </source>
</evidence>
<dbReference type="Gene3D" id="3.40.50.300">
    <property type="entry name" value="P-loop containing nucleotide triphosphate hydrolases"/>
    <property type="match status" value="1"/>
</dbReference>
<dbReference type="eggNOG" id="arCOG00194">
    <property type="taxonomic scope" value="Archaea"/>
</dbReference>
<dbReference type="RefSeq" id="WP_049954350.1">
    <property type="nucleotide sequence ID" value="NZ_CP007056.1"/>
</dbReference>
<dbReference type="KEGG" id="hlr:HALLA_03390"/>
<gene>
    <name evidence="6" type="ORF">HALLA_03390</name>
</gene>
<dbReference type="GO" id="GO:0016887">
    <property type="term" value="F:ATP hydrolysis activity"/>
    <property type="evidence" value="ECO:0007669"/>
    <property type="project" value="InterPro"/>
</dbReference>
<geneLocation type="plasmid" evidence="6">
    <name>unnamed</name>
</geneLocation>
<dbReference type="Pfam" id="PF00005">
    <property type="entry name" value="ABC_tran"/>
    <property type="match status" value="1"/>
</dbReference>
<reference evidence="6 7" key="1">
    <citation type="submission" date="2014-01" db="EMBL/GenBank/DDBJ databases">
        <authorList>
            <consortium name="DOE Joint Genome Institute"/>
            <person name="Anderson I."/>
            <person name="Huntemann M."/>
            <person name="Han J."/>
            <person name="Chen A."/>
            <person name="Kyrpides N."/>
            <person name="Mavromatis K."/>
            <person name="Markowitz V."/>
            <person name="Palaniappan K."/>
            <person name="Ivanova N."/>
            <person name="Schaumberg A."/>
            <person name="Pati A."/>
            <person name="Liolios K."/>
            <person name="Nordberg H.P."/>
            <person name="Cantor M.N."/>
            <person name="Hua S.X."/>
            <person name="Woyke T."/>
        </authorList>
    </citation>
    <scope>NUCLEOTIDE SEQUENCE [LARGE SCALE GENOMIC DNA]</scope>
    <source>
        <strain evidence="6 7">XH-48</strain>
        <plasmid evidence="7">1</plasmid>
    </source>
</reference>
<dbReference type="HOGENOM" id="CLU_000604_1_2_2"/>
<feature type="domain" description="ABC transporter" evidence="5">
    <location>
        <begin position="4"/>
        <end position="228"/>
    </location>
</feature>
<dbReference type="SMART" id="SM00382">
    <property type="entry name" value="AAA"/>
    <property type="match status" value="1"/>
</dbReference>
<organism evidence="6 7">
    <name type="scientific">Halostagnicola larsenii XH-48</name>
    <dbReference type="NCBI Taxonomy" id="797299"/>
    <lineage>
        <taxon>Archaea</taxon>
        <taxon>Methanobacteriati</taxon>
        <taxon>Methanobacteriota</taxon>
        <taxon>Stenosarchaea group</taxon>
        <taxon>Halobacteria</taxon>
        <taxon>Halobacteriales</taxon>
        <taxon>Natrialbaceae</taxon>
        <taxon>Halostagnicola</taxon>
    </lineage>
</organism>
<keyword evidence="7" id="KW-1185">Reference proteome</keyword>
<dbReference type="PANTHER" id="PTHR42711">
    <property type="entry name" value="ABC TRANSPORTER ATP-BINDING PROTEIN"/>
    <property type="match status" value="1"/>
</dbReference>
<evidence type="ECO:0000313" key="6">
    <source>
        <dbReference type="EMBL" id="AHG01445.1"/>
    </source>
</evidence>
<dbReference type="InterPro" id="IPR050763">
    <property type="entry name" value="ABC_transporter_ATP-binding"/>
</dbReference>
<accession>W0JW21</accession>
<dbReference type="OrthoDB" id="87732at2157"/>
<dbReference type="GO" id="GO:0005524">
    <property type="term" value="F:ATP binding"/>
    <property type="evidence" value="ECO:0007669"/>
    <property type="project" value="UniProtKB-KW"/>
</dbReference>
<dbReference type="GeneID" id="25146853"/>
<proteinExistence type="inferred from homology"/>
<evidence type="ECO:0000256" key="1">
    <source>
        <dbReference type="ARBA" id="ARBA00005417"/>
    </source>
</evidence>
<keyword evidence="6" id="KW-0614">Plasmid</keyword>
<dbReference type="InterPro" id="IPR003593">
    <property type="entry name" value="AAA+_ATPase"/>
</dbReference>
<dbReference type="EMBL" id="CP007056">
    <property type="protein sequence ID" value="AHG01445.1"/>
    <property type="molecule type" value="Genomic_DNA"/>
</dbReference>
<protein>
    <submittedName>
        <fullName evidence="6">ABC transporter</fullName>
    </submittedName>
</protein>
<dbReference type="PROSITE" id="PS50893">
    <property type="entry name" value="ABC_TRANSPORTER_2"/>
    <property type="match status" value="1"/>
</dbReference>
<evidence type="ECO:0000256" key="3">
    <source>
        <dbReference type="ARBA" id="ARBA00022741"/>
    </source>
</evidence>
<dbReference type="SUPFAM" id="SSF52540">
    <property type="entry name" value="P-loop containing nucleoside triphosphate hydrolases"/>
    <property type="match status" value="1"/>
</dbReference>
<dbReference type="InterPro" id="IPR027417">
    <property type="entry name" value="P-loop_NTPase"/>
</dbReference>
<evidence type="ECO:0000259" key="5">
    <source>
        <dbReference type="PROSITE" id="PS50893"/>
    </source>
</evidence>